<organism evidence="1">
    <name type="scientific">marine metagenome</name>
    <dbReference type="NCBI Taxonomy" id="408172"/>
    <lineage>
        <taxon>unclassified sequences</taxon>
        <taxon>metagenomes</taxon>
        <taxon>ecological metagenomes</taxon>
    </lineage>
</organism>
<dbReference type="PANTHER" id="PTHR43818:SF5">
    <property type="entry name" value="OXIDOREDUCTASE FAMILY PROTEIN"/>
    <property type="match status" value="1"/>
</dbReference>
<accession>A0A382LSL5</accession>
<sequence length="104" mass="10829">MTNKTTSDTGTSRRDFLKTSSTAAVASAATIGLISRGSVFAQNSDTIRVGLVGCGGRGTGAANQALTADDNVKLTAVADVFPDRVERAVDGLKKRHEKKVDVPH</sequence>
<dbReference type="InterPro" id="IPR019546">
    <property type="entry name" value="TAT_signal_bac_arc"/>
</dbReference>
<evidence type="ECO:0008006" key="2">
    <source>
        <dbReference type="Google" id="ProtNLM"/>
    </source>
</evidence>
<dbReference type="PANTHER" id="PTHR43818">
    <property type="entry name" value="BCDNA.GH03377"/>
    <property type="match status" value="1"/>
</dbReference>
<dbReference type="Gene3D" id="3.40.50.720">
    <property type="entry name" value="NAD(P)-binding Rossmann-like Domain"/>
    <property type="match status" value="1"/>
</dbReference>
<dbReference type="SUPFAM" id="SSF51735">
    <property type="entry name" value="NAD(P)-binding Rossmann-fold domains"/>
    <property type="match status" value="1"/>
</dbReference>
<dbReference type="InterPro" id="IPR050463">
    <property type="entry name" value="Gfo/Idh/MocA_oxidrdct_glycsds"/>
</dbReference>
<reference evidence="1" key="1">
    <citation type="submission" date="2018-05" db="EMBL/GenBank/DDBJ databases">
        <authorList>
            <person name="Lanie J.A."/>
            <person name="Ng W.-L."/>
            <person name="Kazmierczak K.M."/>
            <person name="Andrzejewski T.M."/>
            <person name="Davidsen T.M."/>
            <person name="Wayne K.J."/>
            <person name="Tettelin H."/>
            <person name="Glass J.I."/>
            <person name="Rusch D."/>
            <person name="Podicherti R."/>
            <person name="Tsui H.-C.T."/>
            <person name="Winkler M.E."/>
        </authorList>
    </citation>
    <scope>NUCLEOTIDE SEQUENCE</scope>
</reference>
<dbReference type="AlphaFoldDB" id="A0A382LSL5"/>
<gene>
    <name evidence="1" type="ORF">METZ01_LOCUS292267</name>
</gene>
<feature type="non-terminal residue" evidence="1">
    <location>
        <position position="104"/>
    </location>
</feature>
<dbReference type="EMBL" id="UINC01088837">
    <property type="protein sequence ID" value="SVC39413.1"/>
    <property type="molecule type" value="Genomic_DNA"/>
</dbReference>
<dbReference type="PROSITE" id="PS51318">
    <property type="entry name" value="TAT"/>
    <property type="match status" value="1"/>
</dbReference>
<name>A0A382LSL5_9ZZZZ</name>
<evidence type="ECO:0000313" key="1">
    <source>
        <dbReference type="EMBL" id="SVC39413.1"/>
    </source>
</evidence>
<dbReference type="InterPro" id="IPR006311">
    <property type="entry name" value="TAT_signal"/>
</dbReference>
<dbReference type="NCBIfam" id="TIGR01409">
    <property type="entry name" value="TAT_signal_seq"/>
    <property type="match status" value="1"/>
</dbReference>
<protein>
    <recommendedName>
        <fullName evidence="2">Gfo/Idh/MocA-like oxidoreductase N-terminal domain-containing protein</fullName>
    </recommendedName>
</protein>
<dbReference type="InterPro" id="IPR036291">
    <property type="entry name" value="NAD(P)-bd_dom_sf"/>
</dbReference>
<proteinExistence type="predicted"/>